<dbReference type="InterPro" id="IPR025738">
    <property type="entry name" value="BatD"/>
</dbReference>
<keyword evidence="1" id="KW-0812">Transmembrane</keyword>
<dbReference type="PANTHER" id="PTHR40940">
    <property type="entry name" value="PROTEIN BATD-RELATED"/>
    <property type="match status" value="1"/>
</dbReference>
<keyword evidence="2" id="KW-0732">Signal</keyword>
<dbReference type="Proteomes" id="UP000004295">
    <property type="component" value="Unassembled WGS sequence"/>
</dbReference>
<dbReference type="EMBL" id="ACNN01000012">
    <property type="protein sequence ID" value="EEN83209.1"/>
    <property type="molecule type" value="Genomic_DNA"/>
</dbReference>
<evidence type="ECO:0000313" key="4">
    <source>
        <dbReference type="Proteomes" id="UP000004295"/>
    </source>
</evidence>
<dbReference type="Pfam" id="PF13584">
    <property type="entry name" value="BatD"/>
    <property type="match status" value="2"/>
</dbReference>
<feature type="signal peptide" evidence="2">
    <location>
        <begin position="1"/>
        <end position="32"/>
    </location>
</feature>
<dbReference type="eggNOG" id="COG0457">
    <property type="taxonomic scope" value="Bacteria"/>
</dbReference>
<proteinExistence type="predicted"/>
<dbReference type="STRING" id="553175.POREN0001_1091"/>
<sequence length="600" mass="66548">MVTPLRPIRTKLLCFWLSLIALLSWVPQSALAQTTFRAEAPSAVSLSEKIRVQFVLRNGDGTDFTAPEVEGASVLFPPNNAVSRANINGKISVTYTGTYLAERTGTVRIGKASIKVKGKTYYTQPLNIRILSDEKNGGKSQSQVSKATDMFIRATPSKTSAYEQEAILITYKLYTRNANIDFENVKFPEYDGFIEQPIERSRNVQLSLEQVNGKNYYSAVLHQTLIFPQRSGSLNIPQGEFDLIAAVEQKIDNEDDYFGISSISQVRKKILSPAIPLNIRELPQPAPEGFDGAVGNFSIKVEVPNRNEIKTNEQMTVRLTISGRGNLKLITSPTIQWPDSFEAFDPKSEANLQATTDGVVGTRTIDYYAVPRNVGDFTLPAIRLVYFDPQTSKYETIATSPITLKVAKGESTGLYDQNSHTDVELLSNDIARLKNLKEGDSGSILRFIGSVWYLAFYLLIALLSILFAWGYRRYLVKQKDVVGKRLRGAAKVAQKHLAKAQTLLTGGSDADFYQAILAALQGYIADKLLLDQSQLSRQQIAAKLEAAQYPQATINSLLETLSQAEFARFAPNASSLQRQEILHKAHEAIEAIESVKCTIR</sequence>
<evidence type="ECO:0000256" key="1">
    <source>
        <dbReference type="SAM" id="Phobius"/>
    </source>
</evidence>
<evidence type="ECO:0000256" key="2">
    <source>
        <dbReference type="SAM" id="SignalP"/>
    </source>
</evidence>
<comment type="caution">
    <text evidence="3">The sequence shown here is derived from an EMBL/GenBank/DDBJ whole genome shotgun (WGS) entry which is preliminary data.</text>
</comment>
<dbReference type="RefSeq" id="WP_004332834.1">
    <property type="nucleotide sequence ID" value="NZ_ACNN01000012.1"/>
</dbReference>
<dbReference type="GeneID" id="93366436"/>
<keyword evidence="1" id="KW-1133">Transmembrane helix</keyword>
<accession>C3J9E7</accession>
<gene>
    <name evidence="3" type="primary">batD</name>
    <name evidence="3" type="ORF">POREN0001_1091</name>
</gene>
<keyword evidence="4" id="KW-1185">Reference proteome</keyword>
<organism evidence="3 4">
    <name type="scientific">Porphyromonas endodontalis (strain ATCC 35406 / DSM 24491 / JCM 8526 / CCUG 16442 / BCRC 14492 / NCTC 13058 / HG 370)</name>
    <name type="common">Bacteroides endodontalis</name>
    <dbReference type="NCBI Taxonomy" id="553175"/>
    <lineage>
        <taxon>Bacteria</taxon>
        <taxon>Pseudomonadati</taxon>
        <taxon>Bacteroidota</taxon>
        <taxon>Bacteroidia</taxon>
        <taxon>Bacteroidales</taxon>
        <taxon>Porphyromonadaceae</taxon>
        <taxon>Porphyromonas</taxon>
    </lineage>
</organism>
<keyword evidence="1" id="KW-0472">Membrane</keyword>
<name>C3J9E7_POREA</name>
<dbReference type="PANTHER" id="PTHR40940:SF2">
    <property type="entry name" value="BATD"/>
    <property type="match status" value="1"/>
</dbReference>
<evidence type="ECO:0000313" key="3">
    <source>
        <dbReference type="EMBL" id="EEN83209.1"/>
    </source>
</evidence>
<feature type="transmembrane region" description="Helical" evidence="1">
    <location>
        <begin position="451"/>
        <end position="471"/>
    </location>
</feature>
<dbReference type="AlphaFoldDB" id="C3J9E7"/>
<protein>
    <submittedName>
        <fullName evidence="3">BatD protein</fullName>
    </submittedName>
</protein>
<reference evidence="3 4" key="1">
    <citation type="submission" date="2009-04" db="EMBL/GenBank/DDBJ databases">
        <authorList>
            <person name="Sebastian Y."/>
            <person name="Madupu R."/>
            <person name="Durkin A.S."/>
            <person name="Torralba M."/>
            <person name="Methe B."/>
            <person name="Sutton G.G."/>
            <person name="Strausberg R.L."/>
            <person name="Nelson K.E."/>
        </authorList>
    </citation>
    <scope>NUCLEOTIDE SEQUENCE [LARGE SCALE GENOMIC DNA]</scope>
    <source>
        <strain evidence="4">ATCC 35406 / BCRC 14492 / JCM 8526 / NCTC 13058 / HG 370</strain>
    </source>
</reference>
<feature type="chain" id="PRO_5002927915" evidence="2">
    <location>
        <begin position="33"/>
        <end position="600"/>
    </location>
</feature>